<dbReference type="OrthoDB" id="5850569at2759"/>
<comment type="caution">
    <text evidence="1">The sequence shown here is derived from an EMBL/GenBank/DDBJ whole genome shotgun (WGS) entry which is preliminary data.</text>
</comment>
<keyword evidence="2" id="KW-1185">Reference proteome</keyword>
<gene>
    <name evidence="1" type="primary">Acey_s0007.g3494</name>
    <name evidence="1" type="ORF">Y032_0007g3494</name>
</gene>
<dbReference type="AlphaFoldDB" id="A0A016VNB2"/>
<accession>A0A016VNB2</accession>
<sequence length="117" mass="13788">MKVSLVINSLLMFSTRKRNVPEYGNDRCGKKEIPRHAQLASQLALGNIKNGRNSYNCPQAANMYKMFFPQLWSKFHRLQYVLNPRTRVQQADPCWGECHPQHNRMERNQTVRQRNLS</sequence>
<evidence type="ECO:0000313" key="1">
    <source>
        <dbReference type="EMBL" id="EYC28910.1"/>
    </source>
</evidence>
<dbReference type="EMBL" id="JARK01001343">
    <property type="protein sequence ID" value="EYC28910.1"/>
    <property type="molecule type" value="Genomic_DNA"/>
</dbReference>
<evidence type="ECO:0000313" key="2">
    <source>
        <dbReference type="Proteomes" id="UP000024635"/>
    </source>
</evidence>
<dbReference type="Proteomes" id="UP000024635">
    <property type="component" value="Unassembled WGS sequence"/>
</dbReference>
<proteinExistence type="predicted"/>
<protein>
    <submittedName>
        <fullName evidence="1">Uncharacterized protein</fullName>
    </submittedName>
</protein>
<reference evidence="2" key="1">
    <citation type="journal article" date="2015" name="Nat. Genet.">
        <title>The genome and transcriptome of the zoonotic hookworm Ancylostoma ceylanicum identify infection-specific gene families.</title>
        <authorList>
            <person name="Schwarz E.M."/>
            <person name="Hu Y."/>
            <person name="Antoshechkin I."/>
            <person name="Miller M.M."/>
            <person name="Sternberg P.W."/>
            <person name="Aroian R.V."/>
        </authorList>
    </citation>
    <scope>NUCLEOTIDE SEQUENCE</scope>
    <source>
        <strain evidence="2">HY135</strain>
    </source>
</reference>
<organism evidence="1 2">
    <name type="scientific">Ancylostoma ceylanicum</name>
    <dbReference type="NCBI Taxonomy" id="53326"/>
    <lineage>
        <taxon>Eukaryota</taxon>
        <taxon>Metazoa</taxon>
        <taxon>Ecdysozoa</taxon>
        <taxon>Nematoda</taxon>
        <taxon>Chromadorea</taxon>
        <taxon>Rhabditida</taxon>
        <taxon>Rhabditina</taxon>
        <taxon>Rhabditomorpha</taxon>
        <taxon>Strongyloidea</taxon>
        <taxon>Ancylostomatidae</taxon>
        <taxon>Ancylostomatinae</taxon>
        <taxon>Ancylostoma</taxon>
    </lineage>
</organism>
<name>A0A016VNB2_9BILA</name>